<dbReference type="EMBL" id="JBBLXS010000506">
    <property type="protein sequence ID" value="MEK0188072.1"/>
    <property type="molecule type" value="Genomic_DNA"/>
</dbReference>
<reference evidence="1 2" key="1">
    <citation type="journal article" date="2020" name="Harmful Algae">
        <title>Molecular and morphological characterization of a novel dihydroanatoxin-a producing Microcoleus species (cyanobacteria) from the Russian River, California, USA.</title>
        <authorList>
            <person name="Conklin K.Y."/>
            <person name="Stancheva R."/>
            <person name="Otten T.G."/>
            <person name="Fadness R."/>
            <person name="Boyer G.L."/>
            <person name="Read B."/>
            <person name="Zhang X."/>
            <person name="Sheath R.G."/>
        </authorList>
    </citation>
    <scope>NUCLEOTIDE SEQUENCE [LARGE SCALE GENOMIC DNA]</scope>
    <source>
        <strain evidence="1 2">PTRS2</strain>
    </source>
</reference>
<sequence length="127" mass="14378">MDILIESTKGFENDLTKLSEDEKAAAIQKINDCASLFPTHKADVYRKLRHLPLPTNLNGYESSLYTLTVSPTLKVILAVDEDPIFGQVIFTLFRTVKQDELERAYQNVAESLYQDLLHHNLANAQIS</sequence>
<evidence type="ECO:0000313" key="1">
    <source>
        <dbReference type="EMBL" id="MEK0188072.1"/>
    </source>
</evidence>
<comment type="caution">
    <text evidence="1">The sequence shown here is derived from an EMBL/GenBank/DDBJ whole genome shotgun (WGS) entry which is preliminary data.</text>
</comment>
<dbReference type="RefSeq" id="WP_340524875.1">
    <property type="nucleotide sequence ID" value="NZ_JBBLXS010000506.1"/>
</dbReference>
<proteinExistence type="predicted"/>
<keyword evidence="2" id="KW-1185">Reference proteome</keyword>
<evidence type="ECO:0000313" key="2">
    <source>
        <dbReference type="Proteomes" id="UP001384579"/>
    </source>
</evidence>
<organism evidence="1 2">
    <name type="scientific">Microcoleus anatoxicus PTRS2</name>
    <dbReference type="NCBI Taxonomy" id="2705321"/>
    <lineage>
        <taxon>Bacteria</taxon>
        <taxon>Bacillati</taxon>
        <taxon>Cyanobacteriota</taxon>
        <taxon>Cyanophyceae</taxon>
        <taxon>Oscillatoriophycideae</taxon>
        <taxon>Oscillatoriales</taxon>
        <taxon>Microcoleaceae</taxon>
        <taxon>Microcoleus</taxon>
        <taxon>Microcoleus anatoxicus</taxon>
    </lineage>
</organism>
<accession>A0ABU8YUR9</accession>
<dbReference type="Proteomes" id="UP001384579">
    <property type="component" value="Unassembled WGS sequence"/>
</dbReference>
<gene>
    <name evidence="1" type="ORF">WMG39_25000</name>
</gene>
<name>A0ABU8YUR9_9CYAN</name>
<protein>
    <submittedName>
        <fullName evidence="1">Uncharacterized protein</fullName>
    </submittedName>
</protein>